<reference evidence="2" key="2">
    <citation type="submission" date="2017-07" db="EMBL/GenBank/DDBJ databases">
        <title>WGS assembly of Chlamydomonas reinhardtii.</title>
        <authorList>
            <consortium name="Chlamydomonas Annotation Team"/>
            <consortium name="JGI Annotation Team"/>
            <person name="Merchant S.S."/>
            <person name="Prochnik S.E."/>
            <person name="Vallon O."/>
            <person name="Harris E.H."/>
            <person name="Karpowicz S.J."/>
            <person name="Witman G.B."/>
            <person name="Terry A."/>
            <person name="Salamov A."/>
            <person name="Fritz-Laylin L.K."/>
            <person name="Marechal-Drouard L."/>
            <person name="Marshall W.F."/>
            <person name="Qu L.H."/>
            <person name="Nelson D.R."/>
            <person name="Sanderfoot A.A."/>
            <person name="Spalding M.H."/>
            <person name="Kapitonov V.V."/>
            <person name="Ren Q."/>
            <person name="Ferris P."/>
            <person name="Lindquist E."/>
            <person name="Shapiro H."/>
            <person name="Lucas S.M."/>
            <person name="Grimwood J."/>
            <person name="Schmutz J."/>
            <person name="Grigoriev I.V."/>
            <person name="Rokhsar D.S."/>
        </authorList>
    </citation>
    <scope>NUCLEOTIDE SEQUENCE</scope>
    <source>
        <strain evidence="2">CC-503 cw92 mt+</strain>
    </source>
</reference>
<sequence length="521" mass="53311">MDSGFVRLPYYPKGTDSRKWQTEPRYIDSRGEARPAGSAGDVPAASEPDEPAASAPPFAFAPRQPDQVPGAPDRDVSLSLALALTCSVVRDLLDLVGEDVHAGSATPAAARTVVVPAVPTAITPLGLRLLDEWALQRQAAEAAAVAAGGSAVAVAAAGPAWRAWLSAFLAGHATAITNEAAAAADFLGCSSFLQVVAELQLVRVVLADRAALEAFVEAGGRKQLRRQDRERRLSKAQLQHLPCLTASSAPGGAGGAGGAPASGSAAPAAAAAPADAGGGNGGGDGGGGPRLEDSGPLGRVVVMGPRQLEALVAALCSCEWLAACSPQPQHVRRVLVELGFRQCLTFTREGEREQHNGRSAYLCAPLPAMSGGRAEVTSVAVEAEAHDQGWSSYPSDRGSYRNSWTWGELVLVGPPNGQPLRQGDPGRLFTNRHADRNYQTHRVVQGPDSAVVQDLNEKVYGGGGAAAVGGGGAAVAGGGEAAAAAGGGGGAGGYELRLMQCAAFPGWCHSMRRATITVHFK</sequence>
<reference evidence="2 3" key="1">
    <citation type="journal article" date="2007" name="Science">
        <title>The Chlamydomonas genome reveals the evolution of key animal and plant functions.</title>
        <authorList>
            <person name="Merchant S.S."/>
            <person name="Prochnik S.E."/>
            <person name="Vallon O."/>
            <person name="Harris E.H."/>
            <person name="Karpowicz S.J."/>
            <person name="Witman G.B."/>
            <person name="Terry A."/>
            <person name="Salamov A."/>
            <person name="Fritz-Laylin L.K."/>
            <person name="Marechal-Drouard L."/>
            <person name="Marshall W.F."/>
            <person name="Qu L.H."/>
            <person name="Nelson D.R."/>
            <person name="Sanderfoot A.A."/>
            <person name="Spalding M.H."/>
            <person name="Kapitonov V.V."/>
            <person name="Ren Q."/>
            <person name="Ferris P."/>
            <person name="Lindquist E."/>
            <person name="Shapiro H."/>
            <person name="Lucas S.M."/>
            <person name="Grimwood J."/>
            <person name="Schmutz J."/>
            <person name="Cardol P."/>
            <person name="Cerutti H."/>
            <person name="Chanfreau G."/>
            <person name="Chen C.L."/>
            <person name="Cognat V."/>
            <person name="Croft M.T."/>
            <person name="Dent R."/>
            <person name="Dutcher S."/>
            <person name="Fernandez E."/>
            <person name="Fukuzawa H."/>
            <person name="Gonzalez-Ballester D."/>
            <person name="Gonzalez-Halphen D."/>
            <person name="Hallmann A."/>
            <person name="Hanikenne M."/>
            <person name="Hippler M."/>
            <person name="Inwood W."/>
            <person name="Jabbari K."/>
            <person name="Kalanon M."/>
            <person name="Kuras R."/>
            <person name="Lefebvre P.A."/>
            <person name="Lemaire S.D."/>
            <person name="Lobanov A.V."/>
            <person name="Lohr M."/>
            <person name="Manuell A."/>
            <person name="Meier I."/>
            <person name="Mets L."/>
            <person name="Mittag M."/>
            <person name="Mittelmeier T."/>
            <person name="Moroney J.V."/>
            <person name="Moseley J."/>
            <person name="Napoli C."/>
            <person name="Nedelcu A.M."/>
            <person name="Niyogi K."/>
            <person name="Novoselov S.V."/>
            <person name="Paulsen I.T."/>
            <person name="Pazour G."/>
            <person name="Purton S."/>
            <person name="Ral J.P."/>
            <person name="Riano-Pachon D.M."/>
            <person name="Riekhof W."/>
            <person name="Rymarquis L."/>
            <person name="Schroda M."/>
            <person name="Stern D."/>
            <person name="Umen J."/>
            <person name="Willows R."/>
            <person name="Wilson N."/>
            <person name="Zimmer S.L."/>
            <person name="Allmer J."/>
            <person name="Balk J."/>
            <person name="Bisova K."/>
            <person name="Chen C.J."/>
            <person name="Elias M."/>
            <person name="Gendler K."/>
            <person name="Hauser C."/>
            <person name="Lamb M.R."/>
            <person name="Ledford H."/>
            <person name="Long J.C."/>
            <person name="Minagawa J."/>
            <person name="Page M.D."/>
            <person name="Pan J."/>
            <person name="Pootakham W."/>
            <person name="Roje S."/>
            <person name="Rose A."/>
            <person name="Stahlberg E."/>
            <person name="Terauchi A.M."/>
            <person name="Yang P."/>
            <person name="Ball S."/>
            <person name="Bowler C."/>
            <person name="Dieckmann C.L."/>
            <person name="Gladyshev V.N."/>
            <person name="Green P."/>
            <person name="Jorgensen R."/>
            <person name="Mayfield S."/>
            <person name="Mueller-Roeber B."/>
            <person name="Rajamani S."/>
            <person name="Sayre R.T."/>
            <person name="Brokstein P."/>
            <person name="Dubchak I."/>
            <person name="Goodstein D."/>
            <person name="Hornick L."/>
            <person name="Huang Y.W."/>
            <person name="Jhaveri J."/>
            <person name="Luo Y."/>
            <person name="Martinez D."/>
            <person name="Ngau W.C."/>
            <person name="Otillar B."/>
            <person name="Poliakov A."/>
            <person name="Porter A."/>
            <person name="Szajkowski L."/>
            <person name="Werner G."/>
            <person name="Zhou K."/>
            <person name="Grigoriev I.V."/>
            <person name="Rokhsar D.S."/>
            <person name="Grossman A.R."/>
        </authorList>
    </citation>
    <scope>NUCLEOTIDE SEQUENCE [LARGE SCALE GENOMIC DNA]</scope>
    <source>
        <strain evidence="3">CC-503</strain>
        <strain evidence="2">CC-503 cw92 mt+</strain>
    </source>
</reference>
<dbReference type="RefSeq" id="XP_042923776.1">
    <property type="nucleotide sequence ID" value="XM_043063071.1"/>
</dbReference>
<evidence type="ECO:0000313" key="2">
    <source>
        <dbReference type="EMBL" id="PNW82226.1"/>
    </source>
</evidence>
<dbReference type="ExpressionAtlas" id="A0A2K3DNW1">
    <property type="expression patterns" value="baseline and differential"/>
</dbReference>
<dbReference type="AlphaFoldDB" id="A0A2K3DNW1"/>
<feature type="compositionally biased region" description="Low complexity" evidence="1">
    <location>
        <begin position="43"/>
        <end position="67"/>
    </location>
</feature>
<proteinExistence type="predicted"/>
<dbReference type="Proteomes" id="UP000006906">
    <property type="component" value="Chromosome 6"/>
</dbReference>
<organism evidence="2 3">
    <name type="scientific">Chlamydomonas reinhardtii</name>
    <name type="common">Chlamydomonas smithii</name>
    <dbReference type="NCBI Taxonomy" id="3055"/>
    <lineage>
        <taxon>Eukaryota</taxon>
        <taxon>Viridiplantae</taxon>
        <taxon>Chlorophyta</taxon>
        <taxon>core chlorophytes</taxon>
        <taxon>Chlorophyceae</taxon>
        <taxon>CS clade</taxon>
        <taxon>Chlamydomonadales</taxon>
        <taxon>Chlamydomonadaceae</taxon>
        <taxon>Chlamydomonas</taxon>
    </lineage>
</organism>
<feature type="region of interest" description="Disordered" evidence="1">
    <location>
        <begin position="252"/>
        <end position="298"/>
    </location>
</feature>
<accession>A0A2K3DNW1</accession>
<feature type="region of interest" description="Disordered" evidence="1">
    <location>
        <begin position="1"/>
        <end position="72"/>
    </location>
</feature>
<dbReference type="KEGG" id="cre:CHLRE_06g278118v5"/>
<feature type="compositionally biased region" description="Low complexity" evidence="1">
    <location>
        <begin position="261"/>
        <end position="275"/>
    </location>
</feature>
<evidence type="ECO:0000256" key="1">
    <source>
        <dbReference type="SAM" id="MobiDB-lite"/>
    </source>
</evidence>
<dbReference type="OrthoDB" id="548788at2759"/>
<feature type="compositionally biased region" description="Gly residues" evidence="1">
    <location>
        <begin position="276"/>
        <end position="289"/>
    </location>
</feature>
<dbReference type="Gramene" id="PNW82226">
    <property type="protein sequence ID" value="PNW82226"/>
    <property type="gene ID" value="CHLRE_06g278118v5"/>
</dbReference>
<keyword evidence="3" id="KW-1185">Reference proteome</keyword>
<gene>
    <name evidence="2" type="ORF">CHLRE_06g278118v5</name>
</gene>
<evidence type="ECO:0000313" key="3">
    <source>
        <dbReference type="Proteomes" id="UP000006906"/>
    </source>
</evidence>
<name>A0A2K3DNW1_CHLRE</name>
<dbReference type="EMBL" id="CM008967">
    <property type="protein sequence ID" value="PNW82228.1"/>
    <property type="molecule type" value="Genomic_DNA"/>
</dbReference>
<dbReference type="GeneID" id="5723662"/>
<dbReference type="RefSeq" id="XP_042923778.1">
    <property type="nucleotide sequence ID" value="XM_043063070.1"/>
</dbReference>
<protein>
    <submittedName>
        <fullName evidence="2">Uncharacterized protein</fullName>
    </submittedName>
</protein>
<dbReference type="Gramene" id="PNW82228">
    <property type="protein sequence ID" value="PNW82228"/>
    <property type="gene ID" value="CHLRE_06g278118v5"/>
</dbReference>
<feature type="compositionally biased region" description="Basic and acidic residues" evidence="1">
    <location>
        <begin position="15"/>
        <end position="33"/>
    </location>
</feature>
<dbReference type="EMBL" id="CM008967">
    <property type="protein sequence ID" value="PNW82226.1"/>
    <property type="molecule type" value="Genomic_DNA"/>
</dbReference>